<dbReference type="Proteomes" id="UP001143480">
    <property type="component" value="Unassembled WGS sequence"/>
</dbReference>
<protein>
    <submittedName>
        <fullName evidence="1">Uncharacterized protein</fullName>
    </submittedName>
</protein>
<evidence type="ECO:0000313" key="1">
    <source>
        <dbReference type="EMBL" id="GLL02793.1"/>
    </source>
</evidence>
<comment type="caution">
    <text evidence="1">The sequence shown here is derived from an EMBL/GenBank/DDBJ whole genome shotgun (WGS) entry which is preliminary data.</text>
</comment>
<reference evidence="1" key="2">
    <citation type="submission" date="2023-01" db="EMBL/GenBank/DDBJ databases">
        <authorList>
            <person name="Sun Q."/>
            <person name="Evtushenko L."/>
        </authorList>
    </citation>
    <scope>NUCLEOTIDE SEQUENCE</scope>
    <source>
        <strain evidence="1">VKM Ac-1321</strain>
    </source>
</reference>
<reference evidence="1" key="1">
    <citation type="journal article" date="2014" name="Int. J. Syst. Evol. Microbiol.">
        <title>Complete genome sequence of Corynebacterium casei LMG S-19264T (=DSM 44701T), isolated from a smear-ripened cheese.</title>
        <authorList>
            <consortium name="US DOE Joint Genome Institute (JGI-PGF)"/>
            <person name="Walter F."/>
            <person name="Albersmeier A."/>
            <person name="Kalinowski J."/>
            <person name="Ruckert C."/>
        </authorList>
    </citation>
    <scope>NUCLEOTIDE SEQUENCE</scope>
    <source>
        <strain evidence="1">VKM Ac-1321</strain>
    </source>
</reference>
<organism evidence="1 2">
    <name type="scientific">Dactylosporangium matsuzakiense</name>
    <dbReference type="NCBI Taxonomy" id="53360"/>
    <lineage>
        <taxon>Bacteria</taxon>
        <taxon>Bacillati</taxon>
        <taxon>Actinomycetota</taxon>
        <taxon>Actinomycetes</taxon>
        <taxon>Micromonosporales</taxon>
        <taxon>Micromonosporaceae</taxon>
        <taxon>Dactylosporangium</taxon>
    </lineage>
</organism>
<dbReference type="RefSeq" id="WP_271189407.1">
    <property type="nucleotide sequence ID" value="NZ_BSFP01000026.1"/>
</dbReference>
<sequence length="238" mass="26070">MTTYEPNRLDLLAEAVIPTATTPRQLLDAGVHWLLHEDTAELWLSRPGRVDGTSRLTMLAGGFAAHHASAVLRCSGYEPRVECGHRFDRSEPLAILRRGDPRPMDWSLYRAIYRSGTPTRLRVVPSSMIEQLREAARGCDAVAHPLPGRSPHPSPGESPGVERLVLCARANRPDAWFATGQALSQLRIRAALAGFSAQIAELLPDRRRFGKDFTADEQDVPAATLRIVAASRSHAAGD</sequence>
<accession>A0A9W6KKF0</accession>
<evidence type="ECO:0000313" key="2">
    <source>
        <dbReference type="Proteomes" id="UP001143480"/>
    </source>
</evidence>
<proteinExistence type="predicted"/>
<dbReference type="AlphaFoldDB" id="A0A9W6KKF0"/>
<gene>
    <name evidence="1" type="ORF">GCM10017581_045350</name>
</gene>
<dbReference type="EMBL" id="BSFP01000026">
    <property type="protein sequence ID" value="GLL02793.1"/>
    <property type="molecule type" value="Genomic_DNA"/>
</dbReference>
<keyword evidence="2" id="KW-1185">Reference proteome</keyword>
<name>A0A9W6KKF0_9ACTN</name>